<protein>
    <recommendedName>
        <fullName evidence="3">DUF3499 family protein</fullName>
    </recommendedName>
</protein>
<feature type="non-terminal residue" evidence="1">
    <location>
        <position position="85"/>
    </location>
</feature>
<gene>
    <name evidence="1" type="ORF">GHK86_06920</name>
</gene>
<dbReference type="EMBL" id="WJHE01000296">
    <property type="protein sequence ID" value="MST32451.1"/>
    <property type="molecule type" value="Genomic_DNA"/>
</dbReference>
<reference evidence="1 2" key="1">
    <citation type="submission" date="2019-11" db="EMBL/GenBank/DDBJ databases">
        <title>Acidiferrimicrobium australis gen. nov., sp. nov., an acidophilic and obligately heterotrophic, member of the Actinobacteria that catalyses dissimilatory oxido- reduction of iron isolated from metal-rich acidic water in Chile.</title>
        <authorList>
            <person name="Gonzalez D."/>
            <person name="Huber K."/>
            <person name="Hedrich S."/>
            <person name="Rojas-Villalobos C."/>
            <person name="Quatrini R."/>
            <person name="Dinamarca M.A."/>
            <person name="Schwarz A."/>
            <person name="Canales C."/>
            <person name="Nancucheo I."/>
        </authorList>
    </citation>
    <scope>NUCLEOTIDE SEQUENCE [LARGE SCALE GENOMIC DNA]</scope>
    <source>
        <strain evidence="1 2">USS-CCA1</strain>
    </source>
</reference>
<dbReference type="Proteomes" id="UP000437736">
    <property type="component" value="Unassembled WGS sequence"/>
</dbReference>
<organism evidence="1 2">
    <name type="scientific">Acidiferrimicrobium australe</name>
    <dbReference type="NCBI Taxonomy" id="2664430"/>
    <lineage>
        <taxon>Bacteria</taxon>
        <taxon>Bacillati</taxon>
        <taxon>Actinomycetota</taxon>
        <taxon>Acidimicrobiia</taxon>
        <taxon>Acidimicrobiales</taxon>
        <taxon>Acidimicrobiaceae</taxon>
        <taxon>Acidiferrimicrobium</taxon>
    </lineage>
</organism>
<comment type="caution">
    <text evidence="1">The sequence shown here is derived from an EMBL/GenBank/DDBJ whole genome shotgun (WGS) entry which is preliminary data.</text>
</comment>
<evidence type="ECO:0008006" key="3">
    <source>
        <dbReference type="Google" id="ProtNLM"/>
    </source>
</evidence>
<accession>A0ABW9QSI7</accession>
<proteinExistence type="predicted"/>
<evidence type="ECO:0000313" key="1">
    <source>
        <dbReference type="EMBL" id="MST32451.1"/>
    </source>
</evidence>
<name>A0ABW9QSI7_9ACTN</name>
<evidence type="ECO:0000313" key="2">
    <source>
        <dbReference type="Proteomes" id="UP000437736"/>
    </source>
</evidence>
<sequence>MAMRDDCKYFQRRAYASGETAQFCALGLAPEAPWRCPDDCPRYARRPDLPGSGPGGGVEVRVEPDLHPDAVAVLSSAEEIIGAVG</sequence>
<keyword evidence="2" id="KW-1185">Reference proteome</keyword>